<dbReference type="GO" id="GO:0006355">
    <property type="term" value="P:regulation of DNA-templated transcription"/>
    <property type="evidence" value="ECO:0007669"/>
    <property type="project" value="InterPro"/>
</dbReference>
<dbReference type="PROSITE" id="PS50937">
    <property type="entry name" value="HTH_MERR_2"/>
    <property type="match status" value="1"/>
</dbReference>
<dbReference type="GO" id="GO:0003677">
    <property type="term" value="F:DNA binding"/>
    <property type="evidence" value="ECO:0007669"/>
    <property type="project" value="UniProtKB-KW"/>
</dbReference>
<evidence type="ECO:0000259" key="1">
    <source>
        <dbReference type="PROSITE" id="PS50937"/>
    </source>
</evidence>
<organism evidence="2 3">
    <name type="scientific">Crossiella cryophila</name>
    <dbReference type="NCBI Taxonomy" id="43355"/>
    <lineage>
        <taxon>Bacteria</taxon>
        <taxon>Bacillati</taxon>
        <taxon>Actinomycetota</taxon>
        <taxon>Actinomycetes</taxon>
        <taxon>Pseudonocardiales</taxon>
        <taxon>Pseudonocardiaceae</taxon>
        <taxon>Crossiella</taxon>
    </lineage>
</organism>
<keyword evidence="3" id="KW-1185">Reference proteome</keyword>
<dbReference type="AlphaFoldDB" id="A0A7W7CBG4"/>
<gene>
    <name evidence="2" type="ORF">HNR67_004205</name>
</gene>
<accession>A0A7W7CBG4</accession>
<protein>
    <submittedName>
        <fullName evidence="2">DNA-binding transcriptional MerR regulator</fullName>
    </submittedName>
</protein>
<dbReference type="Pfam" id="PF13411">
    <property type="entry name" value="MerR_1"/>
    <property type="match status" value="1"/>
</dbReference>
<dbReference type="Proteomes" id="UP000533598">
    <property type="component" value="Unassembled WGS sequence"/>
</dbReference>
<name>A0A7W7CBG4_9PSEU</name>
<dbReference type="EMBL" id="JACHMH010000001">
    <property type="protein sequence ID" value="MBB4678087.1"/>
    <property type="molecule type" value="Genomic_DNA"/>
</dbReference>
<sequence>MPMINGRLRFGDEHLTAIRRISEYQREGLNLAAIRRLMAEAAHTPLTGLLQEFHRLHRAGSAAARPLVDHGVVLITGDGVRPGASALLTAVARLERIGVPYRAGLLFLAELFAPLGFQPESLTTALDGLRRAVPATGPGLLSHQVVHAVIGEVVGLRLHRLLGRCSCPDSGGNSCRS</sequence>
<evidence type="ECO:0000313" key="3">
    <source>
        <dbReference type="Proteomes" id="UP000533598"/>
    </source>
</evidence>
<reference evidence="2 3" key="1">
    <citation type="submission" date="2020-08" db="EMBL/GenBank/DDBJ databases">
        <title>Sequencing the genomes of 1000 actinobacteria strains.</title>
        <authorList>
            <person name="Klenk H.-P."/>
        </authorList>
    </citation>
    <scope>NUCLEOTIDE SEQUENCE [LARGE SCALE GENOMIC DNA]</scope>
    <source>
        <strain evidence="2 3">DSM 44230</strain>
    </source>
</reference>
<comment type="caution">
    <text evidence="2">The sequence shown here is derived from an EMBL/GenBank/DDBJ whole genome shotgun (WGS) entry which is preliminary data.</text>
</comment>
<feature type="domain" description="HTH merR-type" evidence="1">
    <location>
        <begin position="9"/>
        <end position="40"/>
    </location>
</feature>
<proteinExistence type="predicted"/>
<dbReference type="InterPro" id="IPR000551">
    <property type="entry name" value="MerR-type_HTH_dom"/>
</dbReference>
<keyword evidence="2" id="KW-0238">DNA-binding</keyword>
<evidence type="ECO:0000313" key="2">
    <source>
        <dbReference type="EMBL" id="MBB4678087.1"/>
    </source>
</evidence>